<dbReference type="Proteomes" id="UP000734854">
    <property type="component" value="Unassembled WGS sequence"/>
</dbReference>
<reference evidence="2 3" key="1">
    <citation type="submission" date="2020-08" db="EMBL/GenBank/DDBJ databases">
        <title>Plant Genome Project.</title>
        <authorList>
            <person name="Zhang R.-G."/>
        </authorList>
    </citation>
    <scope>NUCLEOTIDE SEQUENCE [LARGE SCALE GENOMIC DNA]</scope>
    <source>
        <tissue evidence="2">Rhizome</tissue>
    </source>
</reference>
<organism evidence="2 3">
    <name type="scientific">Zingiber officinale</name>
    <name type="common">Ginger</name>
    <name type="synonym">Amomum zingiber</name>
    <dbReference type="NCBI Taxonomy" id="94328"/>
    <lineage>
        <taxon>Eukaryota</taxon>
        <taxon>Viridiplantae</taxon>
        <taxon>Streptophyta</taxon>
        <taxon>Embryophyta</taxon>
        <taxon>Tracheophyta</taxon>
        <taxon>Spermatophyta</taxon>
        <taxon>Magnoliopsida</taxon>
        <taxon>Liliopsida</taxon>
        <taxon>Zingiberales</taxon>
        <taxon>Zingiberaceae</taxon>
        <taxon>Zingiber</taxon>
    </lineage>
</organism>
<dbReference type="PANTHER" id="PTHR45669:SF8">
    <property type="entry name" value="OS01G0829400 PROTEIN"/>
    <property type="match status" value="1"/>
</dbReference>
<proteinExistence type="predicted"/>
<keyword evidence="3" id="KW-1185">Reference proteome</keyword>
<evidence type="ECO:0000313" key="3">
    <source>
        <dbReference type="Proteomes" id="UP000734854"/>
    </source>
</evidence>
<dbReference type="Pfam" id="PF00462">
    <property type="entry name" value="Glutaredoxin"/>
    <property type="match status" value="1"/>
</dbReference>
<accession>A0A8J5C8P4</accession>
<name>A0A8J5C8P4_ZINOF</name>
<dbReference type="InterPro" id="IPR002109">
    <property type="entry name" value="Glutaredoxin"/>
</dbReference>
<dbReference type="CDD" id="cd03031">
    <property type="entry name" value="GRX_GRX_like"/>
    <property type="match status" value="1"/>
</dbReference>
<dbReference type="PROSITE" id="PS51354">
    <property type="entry name" value="GLUTAREDOXIN_2"/>
    <property type="match status" value="1"/>
</dbReference>
<dbReference type="OrthoDB" id="423313at2759"/>
<comment type="caution">
    <text evidence="2">The sequence shown here is derived from an EMBL/GenBank/DDBJ whole genome shotgun (WGS) entry which is preliminary data.</text>
</comment>
<evidence type="ECO:0000313" key="2">
    <source>
        <dbReference type="EMBL" id="KAG6474960.1"/>
    </source>
</evidence>
<evidence type="ECO:0000259" key="1">
    <source>
        <dbReference type="Pfam" id="PF00462"/>
    </source>
</evidence>
<gene>
    <name evidence="2" type="ORF">ZIOFF_064177</name>
</gene>
<feature type="domain" description="Glutaredoxin" evidence="1">
    <location>
        <begin position="77"/>
        <end position="144"/>
    </location>
</feature>
<dbReference type="PANTHER" id="PTHR45669">
    <property type="entry name" value="GLUTAREDOXIN DOMAIN-CONTAINING CYSTEINE-RICH PROTEIN CG12206-RELATED"/>
    <property type="match status" value="1"/>
</dbReference>
<protein>
    <recommendedName>
        <fullName evidence="1">Glutaredoxin domain-containing protein</fullName>
    </recommendedName>
</protein>
<dbReference type="Pfam" id="PF23733">
    <property type="entry name" value="GRXCR1-2_C"/>
    <property type="match status" value="1"/>
</dbReference>
<dbReference type="EMBL" id="JACMSC010000018">
    <property type="protein sequence ID" value="KAG6474960.1"/>
    <property type="molecule type" value="Genomic_DNA"/>
</dbReference>
<sequence>MRRRWSNTSRSGGGGSSGKFSCPTLKDLEALLHDDLADSPCRVLHRARPAVRAIRSIPSSSSSFSADPLDRRRRRIVLYFTSLGVVRRTFDDCRAVRSVLRSLRVAVDERDVSVDARFRAELQAAFGRRFRHVVLPQVFLSGRCLGGADEIRRLHESGELRALVEGIPSAPTAPCGVCGGVRFVLCATCSGSRKRWWWGSKGGGFRACGECNENGLVRCPDCFPAAV</sequence>
<dbReference type="AlphaFoldDB" id="A0A8J5C8P4"/>